<dbReference type="GO" id="GO:0044780">
    <property type="term" value="P:bacterial-type flagellum assembly"/>
    <property type="evidence" value="ECO:0007669"/>
    <property type="project" value="InterPro"/>
</dbReference>
<keyword evidence="6" id="KW-0975">Bacterial flagellum</keyword>
<comment type="subcellular location">
    <subcellularLocation>
        <location evidence="1">Bacterial flagellum</location>
    </subcellularLocation>
    <subcellularLocation>
        <location evidence="2">Secreted</location>
    </subcellularLocation>
</comment>
<sequence length="698" mass="74368">MTLNGIYSLGTKALMNAQVGISVTGENIANADAPGYSRKTVTYATSDSFRFRSLYMGNGADVQEIARHYNYYVEKQYLASNSETSYWGQQASSLSSVEELFNEKKDYGISSALDQFFTSMGALSQDASSDAYRTELTEYATTLSDQLRSLNDSLTAAREAADSELSDQIDTANQLMATLAEYNKSIVGNSTNTDLQDAMDLAVRQLSSLLDVNVIHQENGQYTVLTQSGQTLVDGTHAYKLAFEGPQSSKQLTAGSNYDGQVYFEGTGSNELTIDFVSSGPTDGSAGAATFRVSLDGGKTWLTDENGNELTYTAGDYDNRVSIEGVSVWFGSATDPNAAATNDASVGDEFNVVPKSGLYWYKTTSDKVNISPNANSFASDDGRLGSGSIAGLFQVRDQSITAYKEEMDALAKELIWQVNYQHSQGAGTEHYANVQAGNKVNDASIPLGDTQLTFADRLTAGGISLALYDKTTGDPLGTTAVDFSSIVPPGLSSFDPSQHSLNDVAAAINATFPGQINASVTDGRISLKAADGVQFEFAGDTTGILAATGMNTFFSGNGISDVQVDARVLANTGRINASVVDGTGLVASGDNTNALAMTDLAEKDVTVDSIHSSASQTLSEHLHSLVSKVGTDMDTASRSYTYSSSMAKQLDSMQQEVSGVNLDEEYANLTRYQQSYQAAAQLIQTANEMFDVVLSLKS</sequence>
<name>A0A7J0BMW0_9BACT</name>
<dbReference type="InterPro" id="IPR010930">
    <property type="entry name" value="Flg_bb/hook_C_dom"/>
</dbReference>
<evidence type="ECO:0000313" key="10">
    <source>
        <dbReference type="Proteomes" id="UP000503840"/>
    </source>
</evidence>
<evidence type="ECO:0000256" key="4">
    <source>
        <dbReference type="ARBA" id="ARBA00016244"/>
    </source>
</evidence>
<evidence type="ECO:0000256" key="6">
    <source>
        <dbReference type="ARBA" id="ARBA00023143"/>
    </source>
</evidence>
<dbReference type="Pfam" id="PF06429">
    <property type="entry name" value="Flg_bbr_C"/>
    <property type="match status" value="1"/>
</dbReference>
<dbReference type="AlphaFoldDB" id="A0A7J0BMW0"/>
<dbReference type="NCBIfam" id="TIGR02492">
    <property type="entry name" value="flgK_ends"/>
    <property type="match status" value="1"/>
</dbReference>
<organism evidence="9 10">
    <name type="scientific">Desulfovibrio subterraneus</name>
    <dbReference type="NCBI Taxonomy" id="2718620"/>
    <lineage>
        <taxon>Bacteria</taxon>
        <taxon>Pseudomonadati</taxon>
        <taxon>Thermodesulfobacteriota</taxon>
        <taxon>Desulfovibrionia</taxon>
        <taxon>Desulfovibrionales</taxon>
        <taxon>Desulfovibrionaceae</taxon>
        <taxon>Desulfovibrio</taxon>
    </lineage>
</organism>
<dbReference type="Pfam" id="PF22638">
    <property type="entry name" value="FlgK_D1"/>
    <property type="match status" value="2"/>
</dbReference>
<keyword evidence="5" id="KW-0964">Secreted</keyword>
<keyword evidence="9" id="KW-0966">Cell projection</keyword>
<dbReference type="PANTHER" id="PTHR30033:SF1">
    <property type="entry name" value="FLAGELLAR HOOK-ASSOCIATED PROTEIN 1"/>
    <property type="match status" value="1"/>
</dbReference>
<evidence type="ECO:0000313" key="9">
    <source>
        <dbReference type="EMBL" id="GFM35077.1"/>
    </source>
</evidence>
<dbReference type="GO" id="GO:0005198">
    <property type="term" value="F:structural molecule activity"/>
    <property type="evidence" value="ECO:0007669"/>
    <property type="project" value="InterPro"/>
</dbReference>
<evidence type="ECO:0000259" key="7">
    <source>
        <dbReference type="Pfam" id="PF06429"/>
    </source>
</evidence>
<comment type="similarity">
    <text evidence="3">Belongs to the flagella basal body rod proteins family.</text>
</comment>
<dbReference type="EMBL" id="BLVO01000016">
    <property type="protein sequence ID" value="GFM35077.1"/>
    <property type="molecule type" value="Genomic_DNA"/>
</dbReference>
<dbReference type="PANTHER" id="PTHR30033">
    <property type="entry name" value="FLAGELLAR HOOK-ASSOCIATED PROTEIN 1"/>
    <property type="match status" value="1"/>
</dbReference>
<proteinExistence type="inferred from homology"/>
<dbReference type="InterPro" id="IPR002371">
    <property type="entry name" value="FlgK"/>
</dbReference>
<accession>A0A7J0BMW0</accession>
<evidence type="ECO:0000256" key="2">
    <source>
        <dbReference type="ARBA" id="ARBA00004613"/>
    </source>
</evidence>
<protein>
    <recommendedName>
        <fullName evidence="4">Flagellar hook-associated protein 1</fullName>
    </recommendedName>
</protein>
<feature type="domain" description="Flagellar hook-associated protein FlgK helical" evidence="8">
    <location>
        <begin position="94"/>
        <end position="253"/>
    </location>
</feature>
<keyword evidence="10" id="KW-1185">Reference proteome</keyword>
<feature type="domain" description="Flagellar hook-associated protein FlgK helical" evidence="8">
    <location>
        <begin position="367"/>
        <end position="428"/>
    </location>
</feature>
<dbReference type="RefSeq" id="WP_174406710.1">
    <property type="nucleotide sequence ID" value="NZ_BLVO01000016.1"/>
</dbReference>
<evidence type="ECO:0000256" key="3">
    <source>
        <dbReference type="ARBA" id="ARBA00009677"/>
    </source>
</evidence>
<dbReference type="GO" id="GO:0005576">
    <property type="term" value="C:extracellular region"/>
    <property type="evidence" value="ECO:0007669"/>
    <property type="project" value="UniProtKB-SubCell"/>
</dbReference>
<reference evidence="9 10" key="1">
    <citation type="submission" date="2020-05" db="EMBL/GenBank/DDBJ databases">
        <title>Draft genome sequence of Desulfovibrio sp. strain HN2T.</title>
        <authorList>
            <person name="Ueno A."/>
            <person name="Tamazawa S."/>
            <person name="Tamamura S."/>
            <person name="Murakami T."/>
            <person name="Kiyama T."/>
            <person name="Inomata H."/>
            <person name="Amano Y."/>
            <person name="Miyakawa K."/>
            <person name="Tamaki H."/>
            <person name="Naganuma T."/>
            <person name="Kaneko K."/>
        </authorList>
    </citation>
    <scope>NUCLEOTIDE SEQUENCE [LARGE SCALE GENOMIC DNA]</scope>
    <source>
        <strain evidence="9 10">HN2</strain>
    </source>
</reference>
<dbReference type="Proteomes" id="UP000503840">
    <property type="component" value="Unassembled WGS sequence"/>
</dbReference>
<evidence type="ECO:0000256" key="1">
    <source>
        <dbReference type="ARBA" id="ARBA00004365"/>
    </source>
</evidence>
<gene>
    <name evidence="9" type="ORF">DSM101010T_34420</name>
</gene>
<dbReference type="InterPro" id="IPR053927">
    <property type="entry name" value="FlgK_helical"/>
</dbReference>
<comment type="caution">
    <text evidence="9">The sequence shown here is derived from an EMBL/GenBank/DDBJ whole genome shotgun (WGS) entry which is preliminary data.</text>
</comment>
<keyword evidence="9" id="KW-0969">Cilium</keyword>
<evidence type="ECO:0000259" key="8">
    <source>
        <dbReference type="Pfam" id="PF22638"/>
    </source>
</evidence>
<keyword evidence="9" id="KW-0282">Flagellum</keyword>
<dbReference type="GO" id="GO:0009424">
    <property type="term" value="C:bacterial-type flagellum hook"/>
    <property type="evidence" value="ECO:0007669"/>
    <property type="project" value="InterPro"/>
</dbReference>
<feature type="domain" description="Flagellar basal-body/hook protein C-terminal" evidence="7">
    <location>
        <begin position="656"/>
        <end position="696"/>
    </location>
</feature>
<evidence type="ECO:0000256" key="5">
    <source>
        <dbReference type="ARBA" id="ARBA00022525"/>
    </source>
</evidence>
<dbReference type="SUPFAM" id="SSF64518">
    <property type="entry name" value="Phase 1 flagellin"/>
    <property type="match status" value="1"/>
</dbReference>